<organism evidence="2 3">
    <name type="scientific">Allomyces macrogynus (strain ATCC 38327)</name>
    <name type="common">Allomyces javanicus var. macrogynus</name>
    <dbReference type="NCBI Taxonomy" id="578462"/>
    <lineage>
        <taxon>Eukaryota</taxon>
        <taxon>Fungi</taxon>
        <taxon>Fungi incertae sedis</taxon>
        <taxon>Blastocladiomycota</taxon>
        <taxon>Blastocladiomycetes</taxon>
        <taxon>Blastocladiales</taxon>
        <taxon>Blastocladiaceae</taxon>
        <taxon>Allomyces</taxon>
    </lineage>
</organism>
<dbReference type="OrthoDB" id="5591192at2759"/>
<evidence type="ECO:0000313" key="3">
    <source>
        <dbReference type="Proteomes" id="UP000054350"/>
    </source>
</evidence>
<name>A0A0L0S0H2_ALLM3</name>
<accession>A0A0L0S0H2</accession>
<dbReference type="AlphaFoldDB" id="A0A0L0S0H2"/>
<evidence type="ECO:0000313" key="2">
    <source>
        <dbReference type="EMBL" id="KNE55915.1"/>
    </source>
</evidence>
<protein>
    <submittedName>
        <fullName evidence="2">Uncharacterized protein</fullName>
    </submittedName>
</protein>
<proteinExistence type="predicted"/>
<feature type="compositionally biased region" description="Low complexity" evidence="1">
    <location>
        <begin position="652"/>
        <end position="666"/>
    </location>
</feature>
<dbReference type="Proteomes" id="UP000054350">
    <property type="component" value="Unassembled WGS sequence"/>
</dbReference>
<evidence type="ECO:0000256" key="1">
    <source>
        <dbReference type="SAM" id="MobiDB-lite"/>
    </source>
</evidence>
<reference evidence="2 3" key="1">
    <citation type="submission" date="2009-11" db="EMBL/GenBank/DDBJ databases">
        <title>Annotation of Allomyces macrogynus ATCC 38327.</title>
        <authorList>
            <consortium name="The Broad Institute Genome Sequencing Platform"/>
            <person name="Russ C."/>
            <person name="Cuomo C."/>
            <person name="Burger G."/>
            <person name="Gray M.W."/>
            <person name="Holland P.W.H."/>
            <person name="King N."/>
            <person name="Lang F.B.F."/>
            <person name="Roger A.J."/>
            <person name="Ruiz-Trillo I."/>
            <person name="Young S.K."/>
            <person name="Zeng Q."/>
            <person name="Gargeya S."/>
            <person name="Fitzgerald M."/>
            <person name="Haas B."/>
            <person name="Abouelleil A."/>
            <person name="Alvarado L."/>
            <person name="Arachchi H.M."/>
            <person name="Berlin A."/>
            <person name="Chapman S.B."/>
            <person name="Gearin G."/>
            <person name="Goldberg J."/>
            <person name="Griggs A."/>
            <person name="Gujja S."/>
            <person name="Hansen M."/>
            <person name="Heiman D."/>
            <person name="Howarth C."/>
            <person name="Larimer J."/>
            <person name="Lui A."/>
            <person name="MacDonald P.J.P."/>
            <person name="McCowen C."/>
            <person name="Montmayeur A."/>
            <person name="Murphy C."/>
            <person name="Neiman D."/>
            <person name="Pearson M."/>
            <person name="Priest M."/>
            <person name="Roberts A."/>
            <person name="Saif S."/>
            <person name="Shea T."/>
            <person name="Sisk P."/>
            <person name="Stolte C."/>
            <person name="Sykes S."/>
            <person name="Wortman J."/>
            <person name="Nusbaum C."/>
            <person name="Birren B."/>
        </authorList>
    </citation>
    <scope>NUCLEOTIDE SEQUENCE [LARGE SCALE GENOMIC DNA]</scope>
    <source>
        <strain evidence="2 3">ATCC 38327</strain>
    </source>
</reference>
<dbReference type="EMBL" id="GG745329">
    <property type="protein sequence ID" value="KNE55915.1"/>
    <property type="molecule type" value="Genomic_DNA"/>
</dbReference>
<feature type="compositionally biased region" description="Low complexity" evidence="1">
    <location>
        <begin position="631"/>
        <end position="642"/>
    </location>
</feature>
<feature type="region of interest" description="Disordered" evidence="1">
    <location>
        <begin position="561"/>
        <end position="585"/>
    </location>
</feature>
<gene>
    <name evidence="2" type="ORF">AMAG_01772</name>
</gene>
<reference evidence="3" key="2">
    <citation type="submission" date="2009-11" db="EMBL/GenBank/DDBJ databases">
        <title>The Genome Sequence of Allomyces macrogynus strain ATCC 38327.</title>
        <authorList>
            <consortium name="The Broad Institute Genome Sequencing Platform"/>
            <person name="Russ C."/>
            <person name="Cuomo C."/>
            <person name="Shea T."/>
            <person name="Young S.K."/>
            <person name="Zeng Q."/>
            <person name="Koehrsen M."/>
            <person name="Haas B."/>
            <person name="Borodovsky M."/>
            <person name="Guigo R."/>
            <person name="Alvarado L."/>
            <person name="Berlin A."/>
            <person name="Borenstein D."/>
            <person name="Chen Z."/>
            <person name="Engels R."/>
            <person name="Freedman E."/>
            <person name="Gellesch M."/>
            <person name="Goldberg J."/>
            <person name="Griggs A."/>
            <person name="Gujja S."/>
            <person name="Heiman D."/>
            <person name="Hepburn T."/>
            <person name="Howarth C."/>
            <person name="Jen D."/>
            <person name="Larson L."/>
            <person name="Lewis B."/>
            <person name="Mehta T."/>
            <person name="Park D."/>
            <person name="Pearson M."/>
            <person name="Roberts A."/>
            <person name="Saif S."/>
            <person name="Shenoy N."/>
            <person name="Sisk P."/>
            <person name="Stolte C."/>
            <person name="Sykes S."/>
            <person name="Walk T."/>
            <person name="White J."/>
            <person name="Yandava C."/>
            <person name="Burger G."/>
            <person name="Gray M.W."/>
            <person name="Holland P.W.H."/>
            <person name="King N."/>
            <person name="Lang F.B.F."/>
            <person name="Roger A.J."/>
            <person name="Ruiz-Trillo I."/>
            <person name="Lander E."/>
            <person name="Nusbaum C."/>
        </authorList>
    </citation>
    <scope>NUCLEOTIDE SEQUENCE [LARGE SCALE GENOMIC DNA]</scope>
    <source>
        <strain evidence="3">ATCC 38327</strain>
    </source>
</reference>
<sequence length="773" mass="79579">MVHTMSATSTGSSSAAAAATAIMSPEKHLVAMPTDGISPAGAAPVNGGALDTVASTTLAQDDGSKTAPTSRASSTKRLQQVLSDLITVLAWTPDLPVPQMAPEWAAVRAQVGSFVTLQQFQNTFDALCSHYYTQSPPGSTHRDALVTYWRTGTRLVNREYANLDAAVRLRDEDRLAPVIERPWLTKVALMWKPAQEPAPPSSTLCFSRNVPAADMLPEIADTFLINVVPTSTSSTAIEPLANLTPVHAKDAPAVDPFAERPARWTDYGPFASFAPAADTSDATLSEATTALAWAVAAARRPAATEDDRDAAMDVDVDIADSTREVQAMLLQSPAAAGELLELAHLGRALTDDSVATTPTSSDPGTASAIIPDDPLAAISHEMQRLADLQDHRLASSSPTTITPEERVQAHLVASMLARVLVAHNLSPRDVSSTHRTLIAHLTATHPAQFAGTLPVHRPFAFPSNAAVRAAPRGATLQDPAFRIPAYVPGMVERRALTALAELAAAENHAVQVAAAAGAAAARGSVDDPTKSTIAVLRPPVTAAVAAAAPSMQRSGSAVTFHAASPAPQGPPGVARTPSHSAAARMHAAVAATGAAAAVPAAQQQQQNVHPAAMAQYQAMLAAAAAAAAAAGQQPPQAQPQQQRSTRSGGVVQPSTPYPAAAYAAHHAPPPPQQQQQQQQQQAMHMHMLKAAAAAAAAGYPQGTPTPGSPYPGTPGTPGTPSFQAAVGPAAAAAAMARMTPQQQQQVYLAMAAAARGGTPGAPPPGYGHAPGAR</sequence>
<feature type="region of interest" description="Disordered" evidence="1">
    <location>
        <begin position="631"/>
        <end position="723"/>
    </location>
</feature>
<feature type="compositionally biased region" description="Low complexity" evidence="1">
    <location>
        <begin position="673"/>
        <end position="705"/>
    </location>
</feature>
<keyword evidence="3" id="KW-1185">Reference proteome</keyword>
<dbReference type="VEuPathDB" id="FungiDB:AMAG_01772"/>